<name>A0A7X0RKR5_9BACL</name>
<dbReference type="PRINTS" id="PR00040">
    <property type="entry name" value="HTHMERR"/>
</dbReference>
<keyword evidence="4" id="KW-0804">Transcription</keyword>
<evidence type="ECO:0000256" key="3">
    <source>
        <dbReference type="ARBA" id="ARBA00023125"/>
    </source>
</evidence>
<reference evidence="6 7" key="1">
    <citation type="submission" date="2020-08" db="EMBL/GenBank/DDBJ databases">
        <title>Cohnella phylogeny.</title>
        <authorList>
            <person name="Dunlap C."/>
        </authorList>
    </citation>
    <scope>NUCLEOTIDE SEQUENCE [LARGE SCALE GENOMIC DNA]</scope>
    <source>
        <strain evidence="6 7">DSM 28246</strain>
    </source>
</reference>
<dbReference type="PANTHER" id="PTHR30204:SF69">
    <property type="entry name" value="MERR-FAMILY TRANSCRIPTIONAL REGULATOR"/>
    <property type="match status" value="1"/>
</dbReference>
<dbReference type="GO" id="GO:0003677">
    <property type="term" value="F:DNA binding"/>
    <property type="evidence" value="ECO:0007669"/>
    <property type="project" value="UniProtKB-KW"/>
</dbReference>
<dbReference type="RefSeq" id="WP_185140745.1">
    <property type="nucleotide sequence ID" value="NZ_JACJVP010000001.1"/>
</dbReference>
<dbReference type="PANTHER" id="PTHR30204">
    <property type="entry name" value="REDOX-CYCLING DRUG-SENSING TRANSCRIPTIONAL ACTIVATOR SOXR"/>
    <property type="match status" value="1"/>
</dbReference>
<keyword evidence="3" id="KW-0238">DNA-binding</keyword>
<dbReference type="InterPro" id="IPR047057">
    <property type="entry name" value="MerR_fam"/>
</dbReference>
<organism evidence="6 7">
    <name type="scientific">Cohnella nanjingensis</name>
    <dbReference type="NCBI Taxonomy" id="1387779"/>
    <lineage>
        <taxon>Bacteria</taxon>
        <taxon>Bacillati</taxon>
        <taxon>Bacillota</taxon>
        <taxon>Bacilli</taxon>
        <taxon>Bacillales</taxon>
        <taxon>Paenibacillaceae</taxon>
        <taxon>Cohnella</taxon>
    </lineage>
</organism>
<dbReference type="SUPFAM" id="SSF46955">
    <property type="entry name" value="Putative DNA-binding domain"/>
    <property type="match status" value="1"/>
</dbReference>
<comment type="caution">
    <text evidence="6">The sequence shown here is derived from an EMBL/GenBank/DDBJ whole genome shotgun (WGS) entry which is preliminary data.</text>
</comment>
<keyword evidence="7" id="KW-1185">Reference proteome</keyword>
<dbReference type="Proteomes" id="UP000547209">
    <property type="component" value="Unassembled WGS sequence"/>
</dbReference>
<dbReference type="InterPro" id="IPR000551">
    <property type="entry name" value="MerR-type_HTH_dom"/>
</dbReference>
<proteinExistence type="predicted"/>
<evidence type="ECO:0000256" key="2">
    <source>
        <dbReference type="ARBA" id="ARBA00023015"/>
    </source>
</evidence>
<dbReference type="GO" id="GO:0003700">
    <property type="term" value="F:DNA-binding transcription factor activity"/>
    <property type="evidence" value="ECO:0007669"/>
    <property type="project" value="InterPro"/>
</dbReference>
<dbReference type="PROSITE" id="PS50937">
    <property type="entry name" value="HTH_MERR_2"/>
    <property type="match status" value="1"/>
</dbReference>
<sequence length="259" mass="30204">MDSTMTIQTFSYRTGLPASTLRYYEKEGLLLPEIRAENGYRLYSEKQIPRAINIHSLRQAGISLTDIRSYLAAGDEEKEEWLRKWRQDIDAKLSILNVAKQFLYGIEPRVDHIRLVRWDDPVLFLWFRHRVKRQLNPFARAIEESAAILSEQGLLFSQEAFVQHEKIVGDEMIGKVGFRLRGKLPLQGRLKQYDSEIETLEPTLFVALDCLSNDPYACFSHMLLLQSFGFEPTGPNLERYQLHEKSHYEMMIPVVHETN</sequence>
<dbReference type="AlphaFoldDB" id="A0A7X0RKR5"/>
<dbReference type="SMART" id="SM00422">
    <property type="entry name" value="HTH_MERR"/>
    <property type="match status" value="1"/>
</dbReference>
<dbReference type="Gene3D" id="1.10.1660.10">
    <property type="match status" value="1"/>
</dbReference>
<accession>A0A7X0RKR5</accession>
<evidence type="ECO:0000313" key="7">
    <source>
        <dbReference type="Proteomes" id="UP000547209"/>
    </source>
</evidence>
<dbReference type="Pfam" id="PF13411">
    <property type="entry name" value="MerR_1"/>
    <property type="match status" value="1"/>
</dbReference>
<keyword evidence="2" id="KW-0805">Transcription regulation</keyword>
<evidence type="ECO:0000256" key="1">
    <source>
        <dbReference type="ARBA" id="ARBA00022491"/>
    </source>
</evidence>
<feature type="domain" description="HTH merR-type" evidence="5">
    <location>
        <begin position="4"/>
        <end position="73"/>
    </location>
</feature>
<dbReference type="EMBL" id="JACJVP010000001">
    <property type="protein sequence ID" value="MBB6669329.1"/>
    <property type="molecule type" value="Genomic_DNA"/>
</dbReference>
<keyword evidence="1" id="KW-0678">Repressor</keyword>
<gene>
    <name evidence="6" type="ORF">H7C19_01370</name>
</gene>
<evidence type="ECO:0000259" key="5">
    <source>
        <dbReference type="PROSITE" id="PS50937"/>
    </source>
</evidence>
<evidence type="ECO:0000256" key="4">
    <source>
        <dbReference type="ARBA" id="ARBA00023163"/>
    </source>
</evidence>
<protein>
    <submittedName>
        <fullName evidence="6">MerR family transcriptional regulator</fullName>
    </submittedName>
</protein>
<dbReference type="CDD" id="cd00592">
    <property type="entry name" value="HTH_MerR-like"/>
    <property type="match status" value="1"/>
</dbReference>
<dbReference type="InterPro" id="IPR009061">
    <property type="entry name" value="DNA-bd_dom_put_sf"/>
</dbReference>
<evidence type="ECO:0000313" key="6">
    <source>
        <dbReference type="EMBL" id="MBB6669329.1"/>
    </source>
</evidence>